<dbReference type="Pfam" id="PF04616">
    <property type="entry name" value="Glyco_hydro_43"/>
    <property type="match status" value="1"/>
</dbReference>
<feature type="region of interest" description="Disordered" evidence="7">
    <location>
        <begin position="285"/>
        <end position="340"/>
    </location>
</feature>
<name>N9Z2R2_9FIRM</name>
<feature type="active site" description="Proton donor" evidence="4">
    <location>
        <position position="179"/>
    </location>
</feature>
<dbReference type="SUPFAM" id="SSF75005">
    <property type="entry name" value="Arabinanase/levansucrase/invertase"/>
    <property type="match status" value="1"/>
</dbReference>
<gene>
    <name evidence="9" type="ORF">HMPREF1097_04544</name>
</gene>
<evidence type="ECO:0000256" key="4">
    <source>
        <dbReference type="PIRSR" id="PIRSR606710-1"/>
    </source>
</evidence>
<evidence type="ECO:0000256" key="6">
    <source>
        <dbReference type="RuleBase" id="RU361187"/>
    </source>
</evidence>
<dbReference type="Pfam" id="PF17851">
    <property type="entry name" value="GH43_C2"/>
    <property type="match status" value="1"/>
</dbReference>
<dbReference type="Proteomes" id="UP000013041">
    <property type="component" value="Unassembled WGS sequence"/>
</dbReference>
<feature type="active site" description="Proton acceptor" evidence="4">
    <location>
        <position position="15"/>
    </location>
</feature>
<reference evidence="9 10" key="1">
    <citation type="submission" date="2013-01" db="EMBL/GenBank/DDBJ databases">
        <title>The Genome Sequence of Clostridium bolteae 90B8.</title>
        <authorList>
            <consortium name="The Broad Institute Genome Sequencing Platform"/>
            <person name="Earl A."/>
            <person name="Ward D."/>
            <person name="Feldgarden M."/>
            <person name="Gevers D."/>
            <person name="Courvalin P."/>
            <person name="Lambert T."/>
            <person name="Walker B."/>
            <person name="Young S.K."/>
            <person name="Zeng Q."/>
            <person name="Gargeya S."/>
            <person name="Fitzgerald M."/>
            <person name="Haas B."/>
            <person name="Abouelleil A."/>
            <person name="Alvarado L."/>
            <person name="Arachchi H.M."/>
            <person name="Berlin A.M."/>
            <person name="Chapman S.B."/>
            <person name="Dewar J."/>
            <person name="Goldberg J."/>
            <person name="Griggs A."/>
            <person name="Gujja S."/>
            <person name="Hansen M."/>
            <person name="Howarth C."/>
            <person name="Imamovic A."/>
            <person name="Larimer J."/>
            <person name="McCowan C."/>
            <person name="Murphy C."/>
            <person name="Neiman D."/>
            <person name="Pearson M."/>
            <person name="Priest M."/>
            <person name="Roberts A."/>
            <person name="Saif S."/>
            <person name="Shea T."/>
            <person name="Sisk P."/>
            <person name="Sykes S."/>
            <person name="Wortman J."/>
            <person name="Nusbaum C."/>
            <person name="Birren B."/>
        </authorList>
    </citation>
    <scope>NUCLEOTIDE SEQUENCE [LARGE SCALE GENOMIC DNA]</scope>
    <source>
        <strain evidence="9 10">90B8</strain>
    </source>
</reference>
<dbReference type="GO" id="GO:0005975">
    <property type="term" value="P:carbohydrate metabolic process"/>
    <property type="evidence" value="ECO:0007669"/>
    <property type="project" value="InterPro"/>
</dbReference>
<protein>
    <submittedName>
        <fullName evidence="9">Glycoside hydrolase</fullName>
    </submittedName>
</protein>
<dbReference type="SUPFAM" id="SSF49899">
    <property type="entry name" value="Concanavalin A-like lectins/glucanases"/>
    <property type="match status" value="1"/>
</dbReference>
<dbReference type="HOGENOM" id="CLU_016508_1_0_9"/>
<dbReference type="InterPro" id="IPR041542">
    <property type="entry name" value="GH43_C2"/>
</dbReference>
<comment type="caution">
    <text evidence="9">The sequence shown here is derived from an EMBL/GenBank/DDBJ whole genome shotgun (WGS) entry which is preliminary data.</text>
</comment>
<organism evidence="9 10">
    <name type="scientific">Enterocloster bolteae 90B8</name>
    <dbReference type="NCBI Taxonomy" id="997897"/>
    <lineage>
        <taxon>Bacteria</taxon>
        <taxon>Bacillati</taxon>
        <taxon>Bacillota</taxon>
        <taxon>Clostridia</taxon>
        <taxon>Lachnospirales</taxon>
        <taxon>Lachnospiraceae</taxon>
        <taxon>Enterocloster</taxon>
    </lineage>
</organism>
<keyword evidence="2 6" id="KW-0378">Hydrolase</keyword>
<dbReference type="AlphaFoldDB" id="N9Z2R2"/>
<evidence type="ECO:0000256" key="2">
    <source>
        <dbReference type="ARBA" id="ARBA00022801"/>
    </source>
</evidence>
<dbReference type="PANTHER" id="PTHR42812">
    <property type="entry name" value="BETA-XYLOSIDASE"/>
    <property type="match status" value="1"/>
</dbReference>
<evidence type="ECO:0000256" key="5">
    <source>
        <dbReference type="PIRSR" id="PIRSR606710-2"/>
    </source>
</evidence>
<keyword evidence="3 6" id="KW-0326">Glycosidase</keyword>
<proteinExistence type="inferred from homology"/>
<dbReference type="PANTHER" id="PTHR42812:SF12">
    <property type="entry name" value="BETA-XYLOSIDASE-RELATED"/>
    <property type="match status" value="1"/>
</dbReference>
<dbReference type="InterPro" id="IPR006710">
    <property type="entry name" value="Glyco_hydro_43"/>
</dbReference>
<feature type="domain" description="Beta-xylosidase C-terminal Concanavalin A-like" evidence="8">
    <location>
        <begin position="350"/>
        <end position="549"/>
    </location>
</feature>
<evidence type="ECO:0000313" key="9">
    <source>
        <dbReference type="EMBL" id="ENZ33975.1"/>
    </source>
</evidence>
<dbReference type="InterPro" id="IPR051795">
    <property type="entry name" value="Glycosyl_Hydrlase_43"/>
</dbReference>
<evidence type="ECO:0000256" key="1">
    <source>
        <dbReference type="ARBA" id="ARBA00009865"/>
    </source>
</evidence>
<evidence type="ECO:0000259" key="8">
    <source>
        <dbReference type="Pfam" id="PF17851"/>
    </source>
</evidence>
<evidence type="ECO:0000313" key="10">
    <source>
        <dbReference type="Proteomes" id="UP000013041"/>
    </source>
</evidence>
<dbReference type="InterPro" id="IPR023296">
    <property type="entry name" value="Glyco_hydro_beta-prop_sf"/>
</dbReference>
<dbReference type="PATRIC" id="fig|997897.5.peg.4784"/>
<dbReference type="Gene3D" id="2.115.10.20">
    <property type="entry name" value="Glycosyl hydrolase domain, family 43"/>
    <property type="match status" value="1"/>
</dbReference>
<feature type="compositionally biased region" description="Basic and acidic residues" evidence="7">
    <location>
        <begin position="298"/>
        <end position="338"/>
    </location>
</feature>
<feature type="site" description="Important for catalytic activity, responsible for pKa modulation of the active site Glu and correct orientation of both the proton donor and substrate" evidence="5">
    <location>
        <position position="121"/>
    </location>
</feature>
<evidence type="ECO:0000256" key="3">
    <source>
        <dbReference type="ARBA" id="ARBA00023295"/>
    </source>
</evidence>
<dbReference type="EMBL" id="AGYG01000029">
    <property type="protein sequence ID" value="ENZ33975.1"/>
    <property type="molecule type" value="Genomic_DNA"/>
</dbReference>
<dbReference type="GO" id="GO:0004553">
    <property type="term" value="F:hydrolase activity, hydrolyzing O-glycosyl compounds"/>
    <property type="evidence" value="ECO:0007669"/>
    <property type="project" value="InterPro"/>
</dbReference>
<accession>N9Z2R2</accession>
<dbReference type="CDD" id="cd09001">
    <property type="entry name" value="GH43_FsAxh1-like"/>
    <property type="match status" value="1"/>
</dbReference>
<evidence type="ECO:0000256" key="7">
    <source>
        <dbReference type="SAM" id="MobiDB-lite"/>
    </source>
</evidence>
<dbReference type="InterPro" id="IPR013320">
    <property type="entry name" value="ConA-like_dom_sf"/>
</dbReference>
<sequence length="549" mass="62902">MRTYKNPILYADYSDPDVVRVGEDYYMVSSSFTYIPGVPLLHSRDLVHWELINHCVKKLPFEKYALPCHGSGTWAPSIRYHEGTFFVFIPLVDEGILVARSKDPYGEFEWNMLCESKGWIDPCPFWDDDGRAYMVFAYAKSRSGIKHRLSLVEIDPQCRSLLTEPRLIFDGEQIAPTSEGPKMYKRNGYYYILMPSGGVETGWQSCLRSRSVYGPYDYRVVMHQGNSRVNGPHQGGWVTSPDGRDWFVHFQDVVELGRIIHLQPMCFLDDWPFIGQDQNGDGIGEPVREWSVPAGERTTGERATGERATGEHTTGERTTGKHTAGDHTEGERAAREDPAGDVPEYAIRQSDDFEEKTLGLQWQWQANPDAGFYSLRENPGHLRLYCYRNPGRENLLWYAPNVLTQIPQKQKLSMTVKLSLSGREDGDFGGIGMVGHDYGYAGLYRMGKGIQIRCYRGTVTQPMFEGEAGEKLVFSQEADREQAWFRLVLEEDKTYGFSYSFDGRNFTRIEYSFPLKRATWTGAKLCLWSCSRENRESDGYCDYEYVEIK</sequence>
<comment type="similarity">
    <text evidence="1 6">Belongs to the glycosyl hydrolase 43 family.</text>
</comment>
<dbReference type="Gene3D" id="2.60.120.200">
    <property type="match status" value="1"/>
</dbReference>
<dbReference type="RefSeq" id="WP_002567098.1">
    <property type="nucleotide sequence ID" value="NZ_KB851157.1"/>
</dbReference>